<dbReference type="PANTHER" id="PTHR30005:SF0">
    <property type="entry name" value="RETROGRADE REGULATION PROTEIN 2"/>
    <property type="match status" value="1"/>
</dbReference>
<dbReference type="InterPro" id="IPR043129">
    <property type="entry name" value="ATPase_NBD"/>
</dbReference>
<evidence type="ECO:0000259" key="1">
    <source>
        <dbReference type="Pfam" id="PF02541"/>
    </source>
</evidence>
<dbReference type="InterPro" id="IPR050273">
    <property type="entry name" value="GppA/Ppx_hydrolase"/>
</dbReference>
<sequence length="519" mass="58606">MKEVLHQPHTPDLNAAIHIGASSISLLAMTDTGSGQMEHVDFLQQSTPIAHDVFSKGKLSRKTIERCVTIIQGFIASLQELGIEPNNANTRLVATNILSEATNKDIFLNRIRISCGINIEILDDGEMTRLIYLKTRRRLSDTPSMQKRTTLILHVGPGNTRAILFRNGRIEHYSNYRLGTHRTSEAVDSILDDQKNSRKVIREHVSGQLDLIREDYGSQGIQDIVLIGYEIQLVSAFIQKSQQSTTQCSLQHFSELCRQAASMGDDELVAHFRVDYQTAEALLPALEINLTIARALNIDTIHIPGSDYEKGLLQDLYSSTSLSEEFTEEVVRSAESIAAKYRVNNQHAKHVAYLCRTIFEQTQELHSLTDQDALLLHIAAILHECGGFISSRAHHKHSQYIIQNCEIFGLAYTDIELIALVARYHRNSEPKPGHSGYRELSDEDRMRVCKLAAILRVADALERTHSARIKDLEIRISKRRIHFLLKNITDANVERLAMRSKGNLFENIFGLEINLVEDK</sequence>
<gene>
    <name evidence="3" type="ORF">SAMN02745181_3642</name>
</gene>
<dbReference type="PANTHER" id="PTHR30005">
    <property type="entry name" value="EXOPOLYPHOSPHATASE"/>
    <property type="match status" value="1"/>
</dbReference>
<dbReference type="Pfam" id="PF21447">
    <property type="entry name" value="Ppx-GppA_III"/>
    <property type="match status" value="1"/>
</dbReference>
<dbReference type="Gene3D" id="3.30.420.40">
    <property type="match status" value="1"/>
</dbReference>
<protein>
    <submittedName>
        <fullName evidence="3">Exopolyphosphatase / guanosine-5'-triphosphate,3'-diphosphate pyrophosphatase</fullName>
    </submittedName>
</protein>
<keyword evidence="4" id="KW-1185">Reference proteome</keyword>
<evidence type="ECO:0000313" key="4">
    <source>
        <dbReference type="Proteomes" id="UP000184510"/>
    </source>
</evidence>
<dbReference type="STRING" id="1123071.SAMN02745181_3642"/>
<dbReference type="FunCoup" id="A0A1M6RMU9">
    <property type="interactions" value="278"/>
</dbReference>
<dbReference type="Gene3D" id="1.10.3210.10">
    <property type="entry name" value="Hypothetical protein af1432"/>
    <property type="match status" value="1"/>
</dbReference>
<dbReference type="Pfam" id="PF02541">
    <property type="entry name" value="Ppx-GppA"/>
    <property type="match status" value="1"/>
</dbReference>
<dbReference type="GO" id="GO:0016462">
    <property type="term" value="F:pyrophosphatase activity"/>
    <property type="evidence" value="ECO:0007669"/>
    <property type="project" value="TreeGrafter"/>
</dbReference>
<dbReference type="InterPro" id="IPR048950">
    <property type="entry name" value="Ppx_GppA_C"/>
</dbReference>
<dbReference type="Proteomes" id="UP000184510">
    <property type="component" value="Unassembled WGS sequence"/>
</dbReference>
<dbReference type="AlphaFoldDB" id="A0A1M6RMU9"/>
<dbReference type="InterPro" id="IPR003695">
    <property type="entry name" value="Ppx_GppA_N"/>
</dbReference>
<evidence type="ECO:0000259" key="2">
    <source>
        <dbReference type="Pfam" id="PF21447"/>
    </source>
</evidence>
<organism evidence="3 4">
    <name type="scientific">Rubritalea squalenifaciens DSM 18772</name>
    <dbReference type="NCBI Taxonomy" id="1123071"/>
    <lineage>
        <taxon>Bacteria</taxon>
        <taxon>Pseudomonadati</taxon>
        <taxon>Verrucomicrobiota</taxon>
        <taxon>Verrucomicrobiia</taxon>
        <taxon>Verrucomicrobiales</taxon>
        <taxon>Rubritaleaceae</taxon>
        <taxon>Rubritalea</taxon>
    </lineage>
</organism>
<reference evidence="3 4" key="1">
    <citation type="submission" date="2016-11" db="EMBL/GenBank/DDBJ databases">
        <authorList>
            <person name="Jaros S."/>
            <person name="Januszkiewicz K."/>
            <person name="Wedrychowicz H."/>
        </authorList>
    </citation>
    <scope>NUCLEOTIDE SEQUENCE [LARGE SCALE GENOMIC DNA]</scope>
    <source>
        <strain evidence="3 4">DSM 18772</strain>
    </source>
</reference>
<feature type="domain" description="Ppx/GppA phosphatase C-terminal" evidence="2">
    <location>
        <begin position="332"/>
        <end position="487"/>
    </location>
</feature>
<feature type="domain" description="Ppx/GppA phosphatase N-terminal" evidence="1">
    <location>
        <begin position="34"/>
        <end position="315"/>
    </location>
</feature>
<evidence type="ECO:0000313" key="3">
    <source>
        <dbReference type="EMBL" id="SHK33769.1"/>
    </source>
</evidence>
<accession>A0A1M6RMU9</accession>
<dbReference type="CDD" id="cd00077">
    <property type="entry name" value="HDc"/>
    <property type="match status" value="1"/>
</dbReference>
<dbReference type="SUPFAM" id="SSF109604">
    <property type="entry name" value="HD-domain/PDEase-like"/>
    <property type="match status" value="1"/>
</dbReference>
<dbReference type="InParanoid" id="A0A1M6RMU9"/>
<name>A0A1M6RMU9_9BACT</name>
<proteinExistence type="predicted"/>
<dbReference type="InterPro" id="IPR003607">
    <property type="entry name" value="HD/PDEase_dom"/>
</dbReference>
<dbReference type="Gene3D" id="3.30.420.150">
    <property type="entry name" value="Exopolyphosphatase. Domain 2"/>
    <property type="match status" value="1"/>
</dbReference>
<dbReference type="SUPFAM" id="SSF53067">
    <property type="entry name" value="Actin-like ATPase domain"/>
    <property type="match status" value="2"/>
</dbReference>
<dbReference type="EMBL" id="FQYR01000008">
    <property type="protein sequence ID" value="SHK33769.1"/>
    <property type="molecule type" value="Genomic_DNA"/>
</dbReference>